<proteinExistence type="predicted"/>
<reference evidence="1 2" key="1">
    <citation type="journal article" date="2019" name="Sci. Rep.">
        <title>Orb-weaving spider Araneus ventricosus genome elucidates the spidroin gene catalogue.</title>
        <authorList>
            <person name="Kono N."/>
            <person name="Nakamura H."/>
            <person name="Ohtoshi R."/>
            <person name="Moran D.A.P."/>
            <person name="Shinohara A."/>
            <person name="Yoshida Y."/>
            <person name="Fujiwara M."/>
            <person name="Mori M."/>
            <person name="Tomita M."/>
            <person name="Arakawa K."/>
        </authorList>
    </citation>
    <scope>NUCLEOTIDE SEQUENCE [LARGE SCALE GENOMIC DNA]</scope>
</reference>
<dbReference type="Proteomes" id="UP000499080">
    <property type="component" value="Unassembled WGS sequence"/>
</dbReference>
<organism evidence="1 2">
    <name type="scientific">Araneus ventricosus</name>
    <name type="common">Orbweaver spider</name>
    <name type="synonym">Epeira ventricosa</name>
    <dbReference type="NCBI Taxonomy" id="182803"/>
    <lineage>
        <taxon>Eukaryota</taxon>
        <taxon>Metazoa</taxon>
        <taxon>Ecdysozoa</taxon>
        <taxon>Arthropoda</taxon>
        <taxon>Chelicerata</taxon>
        <taxon>Arachnida</taxon>
        <taxon>Araneae</taxon>
        <taxon>Araneomorphae</taxon>
        <taxon>Entelegynae</taxon>
        <taxon>Araneoidea</taxon>
        <taxon>Araneidae</taxon>
        <taxon>Araneus</taxon>
    </lineage>
</organism>
<gene>
    <name evidence="1" type="ORF">AVEN_166749_1</name>
</gene>
<dbReference type="EMBL" id="BGPR01000096">
    <property type="protein sequence ID" value="GBL93703.1"/>
    <property type="molecule type" value="Genomic_DNA"/>
</dbReference>
<protein>
    <recommendedName>
        <fullName evidence="3">Transposable element Tc1 transposase</fullName>
    </recommendedName>
</protein>
<dbReference type="AlphaFoldDB" id="A0A4Y2BP36"/>
<dbReference type="Gene3D" id="3.30.420.10">
    <property type="entry name" value="Ribonuclease H-like superfamily/Ribonuclease H"/>
    <property type="match status" value="1"/>
</dbReference>
<dbReference type="OrthoDB" id="4843387at2759"/>
<dbReference type="GO" id="GO:0003676">
    <property type="term" value="F:nucleic acid binding"/>
    <property type="evidence" value="ECO:0007669"/>
    <property type="project" value="InterPro"/>
</dbReference>
<dbReference type="InterPro" id="IPR036397">
    <property type="entry name" value="RNaseH_sf"/>
</dbReference>
<evidence type="ECO:0000313" key="2">
    <source>
        <dbReference type="Proteomes" id="UP000499080"/>
    </source>
</evidence>
<name>A0A4Y2BP36_ARAVE</name>
<sequence length="113" mass="12934">MGSQARSLDLKPIEPVWDTLERRITALKPIPATLQDLRTTLMQQWVLLPTELINTIILRIEHRCRACMAVKGRRVQILLHRRSVMVNVCCVAVGQRLARCESLGYLYSDCCSE</sequence>
<accession>A0A4Y2BP36</accession>
<evidence type="ECO:0000313" key="1">
    <source>
        <dbReference type="EMBL" id="GBL93703.1"/>
    </source>
</evidence>
<keyword evidence="2" id="KW-1185">Reference proteome</keyword>
<comment type="caution">
    <text evidence="1">The sequence shown here is derived from an EMBL/GenBank/DDBJ whole genome shotgun (WGS) entry which is preliminary data.</text>
</comment>
<evidence type="ECO:0008006" key="3">
    <source>
        <dbReference type="Google" id="ProtNLM"/>
    </source>
</evidence>